<proteinExistence type="predicted"/>
<name>A0A8X6H071_TRICU</name>
<dbReference type="AlphaFoldDB" id="A0A8X6H071"/>
<keyword evidence="2" id="KW-1185">Reference proteome</keyword>
<dbReference type="EMBL" id="BMAO01007123">
    <property type="protein sequence ID" value="GFR13818.1"/>
    <property type="molecule type" value="Genomic_DNA"/>
</dbReference>
<protein>
    <submittedName>
        <fullName evidence="1">Uncharacterized protein</fullName>
    </submittedName>
</protein>
<evidence type="ECO:0000313" key="2">
    <source>
        <dbReference type="Proteomes" id="UP000887116"/>
    </source>
</evidence>
<organism evidence="1 2">
    <name type="scientific">Trichonephila clavata</name>
    <name type="common">Joro spider</name>
    <name type="synonym">Nephila clavata</name>
    <dbReference type="NCBI Taxonomy" id="2740835"/>
    <lineage>
        <taxon>Eukaryota</taxon>
        <taxon>Metazoa</taxon>
        <taxon>Ecdysozoa</taxon>
        <taxon>Arthropoda</taxon>
        <taxon>Chelicerata</taxon>
        <taxon>Arachnida</taxon>
        <taxon>Araneae</taxon>
        <taxon>Araneomorphae</taxon>
        <taxon>Entelegynae</taxon>
        <taxon>Araneoidea</taxon>
        <taxon>Nephilidae</taxon>
        <taxon>Trichonephila</taxon>
    </lineage>
</organism>
<evidence type="ECO:0000313" key="1">
    <source>
        <dbReference type="EMBL" id="GFR13818.1"/>
    </source>
</evidence>
<sequence length="97" mass="10884">MMPRNYVNNLENFCYVWDEMTFAAQKRTISPVVKTACFLCFGVKVGEQDKPCSPHVCSNSCSVRLQEWLGGENVQCCLRCPRFGVSQLTISPIVSSV</sequence>
<comment type="caution">
    <text evidence="1">The sequence shown here is derived from an EMBL/GenBank/DDBJ whole genome shotgun (WGS) entry which is preliminary data.</text>
</comment>
<dbReference type="OrthoDB" id="8063408at2759"/>
<gene>
    <name evidence="1" type="ORF">TNCT_731651</name>
</gene>
<dbReference type="Proteomes" id="UP000887116">
    <property type="component" value="Unassembled WGS sequence"/>
</dbReference>
<accession>A0A8X6H071</accession>
<reference evidence="1" key="1">
    <citation type="submission" date="2020-07" db="EMBL/GenBank/DDBJ databases">
        <title>Multicomponent nature underlies the extraordinary mechanical properties of spider dragline silk.</title>
        <authorList>
            <person name="Kono N."/>
            <person name="Nakamura H."/>
            <person name="Mori M."/>
            <person name="Yoshida Y."/>
            <person name="Ohtoshi R."/>
            <person name="Malay A.D."/>
            <person name="Moran D.A.P."/>
            <person name="Tomita M."/>
            <person name="Numata K."/>
            <person name="Arakawa K."/>
        </authorList>
    </citation>
    <scope>NUCLEOTIDE SEQUENCE</scope>
</reference>